<accession>A0A0B7NCD2</accession>
<dbReference type="Gene3D" id="2.170.260.40">
    <property type="match status" value="1"/>
</dbReference>
<evidence type="ECO:0000259" key="11">
    <source>
        <dbReference type="Pfam" id="PF17846"/>
    </source>
</evidence>
<evidence type="ECO:0000256" key="3">
    <source>
        <dbReference type="ARBA" id="ARBA00022839"/>
    </source>
</evidence>
<feature type="domain" description="5'-3' exoribonuclease 1 D1" evidence="13">
    <location>
        <begin position="1218"/>
        <end position="1407"/>
    </location>
</feature>
<gene>
    <name evidence="15" type="primary">PARPA_07023.1 scaffold 25231</name>
</gene>
<feature type="compositionally biased region" description="Basic residues" evidence="8">
    <location>
        <begin position="1765"/>
        <end position="1784"/>
    </location>
</feature>
<evidence type="ECO:0000259" key="13">
    <source>
        <dbReference type="Pfam" id="PF18332"/>
    </source>
</evidence>
<dbReference type="Gene3D" id="2.30.30.750">
    <property type="match status" value="1"/>
</dbReference>
<dbReference type="Pfam" id="PF17846">
    <property type="entry name" value="XRN_M"/>
    <property type="match status" value="1"/>
</dbReference>
<evidence type="ECO:0000256" key="5">
    <source>
        <dbReference type="ARBA" id="ARBA00038299"/>
    </source>
</evidence>
<keyword evidence="3" id="KW-0269">Exonuclease</keyword>
<dbReference type="InterPro" id="IPR027073">
    <property type="entry name" value="5_3_exoribonuclease"/>
</dbReference>
<evidence type="ECO:0000256" key="6">
    <source>
        <dbReference type="PROSITE-ProRule" id="PRU10007"/>
    </source>
</evidence>
<dbReference type="Pfam" id="PF03159">
    <property type="entry name" value="XRN_N"/>
    <property type="match status" value="1"/>
</dbReference>
<evidence type="ECO:0000256" key="1">
    <source>
        <dbReference type="ARBA" id="ARBA00022722"/>
    </source>
</evidence>
<reference evidence="15 16" key="1">
    <citation type="submission" date="2014-09" db="EMBL/GenBank/DDBJ databases">
        <authorList>
            <person name="Ellenberger Sabrina"/>
        </authorList>
    </citation>
    <scope>NUCLEOTIDE SEQUENCE [LARGE SCALE GENOMIC DNA]</scope>
    <source>
        <strain evidence="15 16">CBS 412.66</strain>
    </source>
</reference>
<dbReference type="Pfam" id="PF18332">
    <property type="entry name" value="XRN1_D1"/>
    <property type="match status" value="1"/>
</dbReference>
<dbReference type="InterPro" id="IPR047007">
    <property type="entry name" value="XRN1_D1_sf"/>
</dbReference>
<feature type="domain" description="5'-3' exoribonuclease 1 SH3-like" evidence="12">
    <location>
        <begin position="1661"/>
        <end position="1727"/>
    </location>
</feature>
<dbReference type="InterPro" id="IPR047008">
    <property type="entry name" value="XRN1_SH3_sf"/>
</dbReference>
<comment type="similarity">
    <text evidence="7">Belongs to the aldehyde dehydrogenase family.</text>
</comment>
<dbReference type="InterPro" id="IPR015590">
    <property type="entry name" value="Aldehyde_DH_dom"/>
</dbReference>
<feature type="compositionally biased region" description="Acidic residues" evidence="8">
    <location>
        <begin position="933"/>
        <end position="950"/>
    </location>
</feature>
<evidence type="ECO:0000259" key="14">
    <source>
        <dbReference type="Pfam" id="PF18334"/>
    </source>
</evidence>
<keyword evidence="2" id="KW-0378">Hydrolase</keyword>
<evidence type="ECO:0000313" key="15">
    <source>
        <dbReference type="EMBL" id="CEP13000.1"/>
    </source>
</evidence>
<dbReference type="PANTHER" id="PTHR12341">
    <property type="entry name" value="5'-&gt;3' EXORIBONUCLEASE"/>
    <property type="match status" value="1"/>
</dbReference>
<dbReference type="InterPro" id="IPR041106">
    <property type="entry name" value="XRN1_D2_D3"/>
</dbReference>
<dbReference type="InterPro" id="IPR016162">
    <property type="entry name" value="Ald_DH_N"/>
</dbReference>
<name>A0A0B7NCD2_9FUNG</name>
<dbReference type="OrthoDB" id="372487at2759"/>
<dbReference type="GO" id="GO:0004534">
    <property type="term" value="F:5'-3' RNA exonuclease activity"/>
    <property type="evidence" value="ECO:0007669"/>
    <property type="project" value="TreeGrafter"/>
</dbReference>
<dbReference type="GO" id="GO:0005634">
    <property type="term" value="C:nucleus"/>
    <property type="evidence" value="ECO:0007669"/>
    <property type="project" value="TreeGrafter"/>
</dbReference>
<comment type="similarity">
    <text evidence="5">Belongs to the 5'-3' exonuclease family.</text>
</comment>
<keyword evidence="4 7" id="KW-0560">Oxidoreductase</keyword>
<feature type="compositionally biased region" description="Polar residues" evidence="8">
    <location>
        <begin position="1726"/>
        <end position="1760"/>
    </location>
</feature>
<keyword evidence="16" id="KW-1185">Reference proteome</keyword>
<feature type="domain" description="Xrn1 helical" evidence="11">
    <location>
        <begin position="745"/>
        <end position="1165"/>
    </location>
</feature>
<keyword evidence="1" id="KW-0540">Nuclease</keyword>
<feature type="domain" description="Xrn1 N-terminal" evidence="10">
    <location>
        <begin position="499"/>
        <end position="699"/>
    </location>
</feature>
<sequence length="1791" mass="202330">MQMTNSDHIQVISPSTQEVLFKVPTLDQSQVDQAVQKSVAAFSEWKKVPVSKRVSIMEDFCLLFEQKKDKIAQSITSQMGRPIRYGYGEVKGVLERACYMISVAEESLKDDIIEDTPGKVKRYQRKEPLGPVFLIAAWNYPYLTTVNNIIPALLAGNTVLLKQSPQTPKCADIFVETLREAGVPIDAVQAIHVQDNEANYLVQHPSVQFVNFTGSVAVGKKIRKAIGDCQHLIGCGMELGGKDPAYVLPDSDVVYAAENIVDGAFFNSGQCCCSIERCYVHKDIYDEFVKKAVELAEQYVLGDPNDEKTTLGPMANIRFADNVRHQVQDAIKKGATPLISEFSHAKDGTCYVGPQILVDVNHDMLVMTEETFGPVLGIMKVSCDEEAIQLMNDCKYGLTASIWTRDEAKAVEIGDQIETGTWFMNRCDYIDPALAWVGAKESGVGFSMSRQGYSQFTSHEVNAIPCVHSSLQTMLFQSLVGILAYCMLAVRVQTDIFRPSQDNLYLDMNGIIHNCSHNNNDSAHFRITEEQIWIGVFNYIDHLFSKIKPKKFFFLAIDGVAPRAKMNQQRSRRFRTARDAEEAKQKALARGEELPEEDAFDSNCITPGTAFMKKLTAELRYFISKKMSEDANWRGVQVVLSGPEVPGEGEHKIMEYIRLAKAQPDYDPNVRHCLYGLDADLVMLGLLSHDPHFALLREEVTFGKQSQKRSKTLESQNFYLMHLSLMREYLDMEFNSVSDKLTFDYDFERVLDDFILLALFVGNDFLPNLPNLHINEGALGLMFKIYKEVLPTCEGYIQDGGRVDMSRLQKILNGISDVVEKEAFEIEAIDSLYLAGKRENGQNERQLLHQMEKKKAKDGKLVITDKQKLILREIVDYLRSDKPGKGQTFHFLVPFKARDKKFVDKLARDLGMTCLIDSDQDDNSTYVELSFGSDDDDDDELDDEASEASEMDEEAIAARDRVLKKYENAQVVPENISRQEIEREEKEKFEAGLKQWKADYYKEKMDIDINNDKQMDALVESYIVGIQWVLKYYYDGVASWGWFYPYHYAPKISDLKNIARFQDHDFTLGEPFKPFEQLMGVLPSLSRKLLPAAYRDLMTDFESPIIDFYPRDFDLDMNGKKQDWEAIVKIPFIDEKRLLDAMKNREQRLTAEEAAMTRFGTSYKFVYDENLAKLDADQVPVYRSPLPGVFPDIHHCLAREQVYTLPSLADKGLALRKGLLPGAKVGENALAGFPSLQTIPHTFEIKHHGVHIFQQDSRNESVVISIKNKYQPAKIEDIAKLFLYRSIYVHYPYLQEAVVIGVSNEEKKYYVKFSNGKKQILEHFWDDGEKESWASRMARAEYMPSKRFGLIVGDIEVGFHVCVLNGMLQTEEGALVKEYVNPSMEDLVPIQMVVIKVANPDPRFIEKPAPPIQESFPLKSDVFFLGSKFLGVQATVVGHSNGNVDIEMTVPVQEQHQSEPEFGHKIARKQENEVRYESGQDVARELHISPLTLSKLTSSLTVNEKSGQRINVGLNLKFESRGEKVLGFTRKNPNGYWEYSTAAIALIREYCEQFPEFVDLLMKQRSGAGMLHVADFGWTTEGSKALHKMKDWIKAKKLDALPKASFDTEELADAYCHEVEKAAVKFHKKYEKLDIKKVVIRGVPRKVLLRPADAEMRLNYQAFSLGDRVVYACDSGSVPIGNKGTVVGVQEKTIDVIFDTTFMSGSTLGGRCSEFRGATLPYSNFINVSNPSHQNSGSESTSTSTRNNKNVVNEHSSNDSPRGGRGGHKGPKGGRGRGNNRGRGKGGSESR</sequence>
<dbReference type="GO" id="GO:0003723">
    <property type="term" value="F:RNA binding"/>
    <property type="evidence" value="ECO:0007669"/>
    <property type="project" value="TreeGrafter"/>
</dbReference>
<feature type="domain" description="Aldehyde dehydrogenase" evidence="9">
    <location>
        <begin position="5"/>
        <end position="458"/>
    </location>
</feature>
<evidence type="ECO:0000256" key="7">
    <source>
        <dbReference type="RuleBase" id="RU003345"/>
    </source>
</evidence>
<dbReference type="GO" id="GO:0000956">
    <property type="term" value="P:nuclear-transcribed mRNA catabolic process"/>
    <property type="evidence" value="ECO:0007669"/>
    <property type="project" value="TreeGrafter"/>
</dbReference>
<dbReference type="CDD" id="cd18673">
    <property type="entry name" value="PIN_XRN1-2-like"/>
    <property type="match status" value="1"/>
</dbReference>
<dbReference type="CDD" id="cd07102">
    <property type="entry name" value="ALDH_EDX86601"/>
    <property type="match status" value="1"/>
</dbReference>
<evidence type="ECO:0000259" key="10">
    <source>
        <dbReference type="Pfam" id="PF03159"/>
    </source>
</evidence>
<dbReference type="Pfam" id="PF18129">
    <property type="entry name" value="SH3_12"/>
    <property type="match status" value="1"/>
</dbReference>
<dbReference type="InterPro" id="IPR041412">
    <property type="entry name" value="Xrn1_helical"/>
</dbReference>
<evidence type="ECO:0000256" key="8">
    <source>
        <dbReference type="SAM" id="MobiDB-lite"/>
    </source>
</evidence>
<dbReference type="EMBL" id="LN728865">
    <property type="protein sequence ID" value="CEP13000.1"/>
    <property type="molecule type" value="Genomic_DNA"/>
</dbReference>
<feature type="domain" description="Exoribonuclease Xrn1 D2/D3" evidence="14">
    <location>
        <begin position="1411"/>
        <end position="1638"/>
    </location>
</feature>
<dbReference type="PROSITE" id="PS00687">
    <property type="entry name" value="ALDEHYDE_DEHYDR_GLU"/>
    <property type="match status" value="1"/>
</dbReference>
<dbReference type="Gene3D" id="3.40.605.10">
    <property type="entry name" value="Aldehyde Dehydrogenase, Chain A, domain 1"/>
    <property type="match status" value="1"/>
</dbReference>
<dbReference type="InterPro" id="IPR040992">
    <property type="entry name" value="XRN1_D1"/>
</dbReference>
<feature type="region of interest" description="Disordered" evidence="8">
    <location>
        <begin position="1726"/>
        <end position="1791"/>
    </location>
</feature>
<dbReference type="Pfam" id="PF18334">
    <property type="entry name" value="XRN1_D2_D3"/>
    <property type="match status" value="1"/>
</dbReference>
<evidence type="ECO:0000256" key="4">
    <source>
        <dbReference type="ARBA" id="ARBA00023002"/>
    </source>
</evidence>
<dbReference type="InterPro" id="IPR029510">
    <property type="entry name" value="Ald_DH_CS_GLU"/>
</dbReference>
<dbReference type="FunFam" id="3.40.309.10:FF:000009">
    <property type="entry name" value="Aldehyde dehydrogenase A"/>
    <property type="match status" value="1"/>
</dbReference>
<dbReference type="Proteomes" id="UP000054107">
    <property type="component" value="Unassembled WGS sequence"/>
</dbReference>
<dbReference type="InterPro" id="IPR016161">
    <property type="entry name" value="Ald_DH/histidinol_DH"/>
</dbReference>
<dbReference type="GO" id="GO:0016620">
    <property type="term" value="F:oxidoreductase activity, acting on the aldehyde or oxo group of donors, NAD or NADP as acceptor"/>
    <property type="evidence" value="ECO:0007669"/>
    <property type="project" value="InterPro"/>
</dbReference>
<dbReference type="SUPFAM" id="SSF53720">
    <property type="entry name" value="ALDH-like"/>
    <property type="match status" value="1"/>
</dbReference>
<evidence type="ECO:0000256" key="2">
    <source>
        <dbReference type="ARBA" id="ARBA00022801"/>
    </source>
</evidence>
<dbReference type="InterPro" id="IPR004859">
    <property type="entry name" value="Xrn1_N"/>
</dbReference>
<dbReference type="FunFam" id="3.40.50.12390:FF:000002">
    <property type="entry name" value="5'-3' exoribonuclease 1"/>
    <property type="match status" value="1"/>
</dbReference>
<feature type="region of interest" description="Disordered" evidence="8">
    <location>
        <begin position="930"/>
        <end position="950"/>
    </location>
</feature>
<feature type="active site" evidence="6">
    <location>
        <position position="238"/>
    </location>
</feature>
<dbReference type="Gene3D" id="3.40.50.12390">
    <property type="match status" value="2"/>
</dbReference>
<dbReference type="Gene3D" id="2.30.30.30">
    <property type="match status" value="1"/>
</dbReference>
<evidence type="ECO:0000259" key="12">
    <source>
        <dbReference type="Pfam" id="PF18129"/>
    </source>
</evidence>
<dbReference type="GO" id="GO:0016075">
    <property type="term" value="P:rRNA catabolic process"/>
    <property type="evidence" value="ECO:0007669"/>
    <property type="project" value="TreeGrafter"/>
</dbReference>
<evidence type="ECO:0000259" key="9">
    <source>
        <dbReference type="Pfam" id="PF00171"/>
    </source>
</evidence>
<dbReference type="Gene3D" id="3.40.309.10">
    <property type="entry name" value="Aldehyde Dehydrogenase, Chain A, domain 2"/>
    <property type="match status" value="1"/>
</dbReference>
<dbReference type="PANTHER" id="PTHR12341:SF7">
    <property type="entry name" value="5'-3' EXORIBONUCLEASE 1"/>
    <property type="match status" value="1"/>
</dbReference>
<organism evidence="15 16">
    <name type="scientific">Parasitella parasitica</name>
    <dbReference type="NCBI Taxonomy" id="35722"/>
    <lineage>
        <taxon>Eukaryota</taxon>
        <taxon>Fungi</taxon>
        <taxon>Fungi incertae sedis</taxon>
        <taxon>Mucoromycota</taxon>
        <taxon>Mucoromycotina</taxon>
        <taxon>Mucoromycetes</taxon>
        <taxon>Mucorales</taxon>
        <taxon>Mucorineae</taxon>
        <taxon>Mucoraceae</taxon>
        <taxon>Parasitella</taxon>
    </lineage>
</organism>
<evidence type="ECO:0000313" key="16">
    <source>
        <dbReference type="Proteomes" id="UP000054107"/>
    </source>
</evidence>
<dbReference type="Gene3D" id="1.25.40.1050">
    <property type="match status" value="1"/>
</dbReference>
<dbReference type="STRING" id="35722.A0A0B7NCD2"/>
<dbReference type="InterPro" id="IPR041385">
    <property type="entry name" value="SH3_12"/>
</dbReference>
<dbReference type="Pfam" id="PF00171">
    <property type="entry name" value="Aldedh"/>
    <property type="match status" value="1"/>
</dbReference>
<dbReference type="InterPro" id="IPR016163">
    <property type="entry name" value="Ald_DH_C"/>
</dbReference>
<dbReference type="InterPro" id="IPR014722">
    <property type="entry name" value="Rib_uL2_dom2"/>
</dbReference>
<protein>
    <submittedName>
        <fullName evidence="15">Uncharacterized protein</fullName>
    </submittedName>
</protein>
<proteinExistence type="inferred from homology"/>